<dbReference type="Pfam" id="PF17761">
    <property type="entry name" value="DUF1016_N"/>
    <property type="match status" value="1"/>
</dbReference>
<keyword evidence="3" id="KW-1185">Reference proteome</keyword>
<dbReference type="OrthoDB" id="9801263at2"/>
<dbReference type="EMBL" id="MUYB01000002">
    <property type="protein sequence ID" value="OOS07326.1"/>
    <property type="molecule type" value="Genomic_DNA"/>
</dbReference>
<evidence type="ECO:0000259" key="1">
    <source>
        <dbReference type="Pfam" id="PF17761"/>
    </source>
</evidence>
<organism evidence="2 3">
    <name type="scientific">[Haemophilus] felis</name>
    <dbReference type="NCBI Taxonomy" id="123822"/>
    <lineage>
        <taxon>Bacteria</taxon>
        <taxon>Pseudomonadati</taxon>
        <taxon>Pseudomonadota</taxon>
        <taxon>Gammaproteobacteria</taxon>
        <taxon>Pasteurellales</taxon>
        <taxon>Pasteurellaceae</taxon>
    </lineage>
</organism>
<reference evidence="2 3" key="1">
    <citation type="submission" date="2017-02" db="EMBL/GenBank/DDBJ databases">
        <title>Draft genome sequence of Haemophilus felis CCUG 31170 type strain.</title>
        <authorList>
            <person name="Engstrom-Jakobsson H."/>
            <person name="Salva-Serra F."/>
            <person name="Thorell K."/>
            <person name="Gonzales-Siles L."/>
            <person name="Karlsson R."/>
            <person name="Boulund F."/>
            <person name="Engstrand L."/>
            <person name="Kristiansson E."/>
            <person name="Moore E."/>
        </authorList>
    </citation>
    <scope>NUCLEOTIDE SEQUENCE [LARGE SCALE GENOMIC DNA]</scope>
    <source>
        <strain evidence="2 3">CCUG 31170</strain>
    </source>
</reference>
<evidence type="ECO:0000313" key="3">
    <source>
        <dbReference type="Proteomes" id="UP000190023"/>
    </source>
</evidence>
<dbReference type="Proteomes" id="UP000190023">
    <property type="component" value="Unassembled WGS sequence"/>
</dbReference>
<dbReference type="AlphaFoldDB" id="A0A1T0BBH8"/>
<proteinExistence type="predicted"/>
<sequence length="64" mass="7208">MPVFEANFNEVALLINQARQNALRTVNAELVNLYWNVGGYVSHKLQQAEWGDKTVSALADYLRG</sequence>
<comment type="caution">
    <text evidence="2">The sequence shown here is derived from an EMBL/GenBank/DDBJ whole genome shotgun (WGS) entry which is preliminary data.</text>
</comment>
<evidence type="ECO:0000313" key="2">
    <source>
        <dbReference type="EMBL" id="OOS07326.1"/>
    </source>
</evidence>
<gene>
    <name evidence="2" type="ORF">B0188_00970</name>
</gene>
<feature type="domain" description="YhcG N-terminal" evidence="1">
    <location>
        <begin position="11"/>
        <end position="63"/>
    </location>
</feature>
<dbReference type="STRING" id="123822.B0188_00970"/>
<accession>A0A1T0BBH8</accession>
<dbReference type="InterPro" id="IPR041527">
    <property type="entry name" value="YhcG_N"/>
</dbReference>
<protein>
    <recommendedName>
        <fullName evidence="1">YhcG N-terminal domain-containing protein</fullName>
    </recommendedName>
</protein>
<name>A0A1T0BBH8_9PAST</name>